<dbReference type="Pfam" id="PF07695">
    <property type="entry name" value="7TMR-DISM_7TM"/>
    <property type="match status" value="1"/>
</dbReference>
<dbReference type="PROSITE" id="PS50887">
    <property type="entry name" value="GGDEF"/>
    <property type="match status" value="1"/>
</dbReference>
<dbReference type="EMBL" id="JAPFRD010000006">
    <property type="protein sequence ID" value="MCW8107979.1"/>
    <property type="molecule type" value="Genomic_DNA"/>
</dbReference>
<dbReference type="EC" id="2.7.7.65" evidence="1"/>
<keyword evidence="6" id="KW-0808">Transferase</keyword>
<feature type="transmembrane region" description="Helical" evidence="4">
    <location>
        <begin position="13"/>
        <end position="34"/>
    </location>
</feature>
<evidence type="ECO:0000256" key="3">
    <source>
        <dbReference type="SAM" id="Coils"/>
    </source>
</evidence>
<feature type="transmembrane region" description="Helical" evidence="4">
    <location>
        <begin position="185"/>
        <end position="207"/>
    </location>
</feature>
<feature type="coiled-coil region" evidence="3">
    <location>
        <begin position="431"/>
        <end position="458"/>
    </location>
</feature>
<feature type="transmembrane region" description="Helical" evidence="4">
    <location>
        <begin position="307"/>
        <end position="328"/>
    </location>
</feature>
<reference evidence="6" key="1">
    <citation type="submission" date="2022-11" db="EMBL/GenBank/DDBJ databases">
        <title>Alteromonas sp. nov., isolated from sea water of the Qingdao.</title>
        <authorList>
            <person name="Wang Q."/>
        </authorList>
    </citation>
    <scope>NUCLEOTIDE SEQUENCE</scope>
    <source>
        <strain evidence="6">ASW11-7</strain>
    </source>
</reference>
<sequence>MQQTAFTVRKYDLWLLGVTSILVALLVIIAFRFAAVDTQEQRIKDLRYSFNFEKDAPITANQNWLPVANPVNLGMLDEPTWFQFDISPSSGDVRHLLEVQYPLLDTLTVAFYTPDALTPVAQFDAGDGMTFTDRPILHESLLFPVPVSEGELTVIIKVQSSGTIRVPLRLWTKTEFIEYTSKHNLLMGMFFGFLAAMGISNLFFFFTTQNRTFVVYSGYVFSLMLTLLSVQGLAYAHIWPNWVWFQERAVGIFANAAIMFAVIFSNWLLNVKHYSPRLALLLQGFGWVFLANIFISLVLPYSYLIKLFFVLLSIAVTVTFSIGIWLALRGVVIARYYSFAWSILLLSGLLASLDNLQLISINIQSNYLLMLGGAVETLLLALALAISYNVNRNEMLDAKEIAIVQEKTALNVKEQLLAVQEQYQNELEYKVQERTLELEVALRELSEANRELETLNTIDSLTNIKNRRHFDKRLLAEGRRSRREQTPLSIIMADIDYFKRINDEYGHAAGDACIRHVANLLKETLRRPSDDVCRYGGEEFAIILPNTDSEGAALVAELMREKVEGAPVIIDNVTINMSLSAGVASAIVTDEDQELAILKQADQMLYAAKQDGRNNVKIWSYQDAKDE</sequence>
<gene>
    <name evidence="6" type="ORF">OPS25_05660</name>
</gene>
<dbReference type="InterPro" id="IPR043128">
    <property type="entry name" value="Rev_trsase/Diguanyl_cyclase"/>
</dbReference>
<evidence type="ECO:0000313" key="6">
    <source>
        <dbReference type="EMBL" id="MCW8107979.1"/>
    </source>
</evidence>
<protein>
    <recommendedName>
        <fullName evidence="1">diguanylate cyclase</fullName>
        <ecNumber evidence="1">2.7.7.65</ecNumber>
    </recommendedName>
</protein>
<accession>A0ABT3P5D9</accession>
<dbReference type="NCBIfam" id="TIGR00254">
    <property type="entry name" value="GGDEF"/>
    <property type="match status" value="1"/>
</dbReference>
<dbReference type="SUPFAM" id="SSF55073">
    <property type="entry name" value="Nucleotide cyclase"/>
    <property type="match status" value="1"/>
</dbReference>
<organism evidence="6 7">
    <name type="scientific">Alteromonas aquimaris</name>
    <dbReference type="NCBI Taxonomy" id="2998417"/>
    <lineage>
        <taxon>Bacteria</taxon>
        <taxon>Pseudomonadati</taxon>
        <taxon>Pseudomonadota</taxon>
        <taxon>Gammaproteobacteria</taxon>
        <taxon>Alteromonadales</taxon>
        <taxon>Alteromonadaceae</taxon>
        <taxon>Alteromonas/Salinimonas group</taxon>
        <taxon>Alteromonas</taxon>
    </lineage>
</organism>
<feature type="transmembrane region" description="Helical" evidence="4">
    <location>
        <begin position="250"/>
        <end position="269"/>
    </location>
</feature>
<feature type="domain" description="GGDEF" evidence="5">
    <location>
        <begin position="486"/>
        <end position="621"/>
    </location>
</feature>
<dbReference type="Gene3D" id="3.30.70.270">
    <property type="match status" value="1"/>
</dbReference>
<feature type="transmembrane region" description="Helical" evidence="4">
    <location>
        <begin position="365"/>
        <end position="388"/>
    </location>
</feature>
<dbReference type="RefSeq" id="WP_265616683.1">
    <property type="nucleotide sequence ID" value="NZ_JAPFRD010000006.1"/>
</dbReference>
<dbReference type="InterPro" id="IPR029787">
    <property type="entry name" value="Nucleotide_cyclase"/>
</dbReference>
<keyword evidence="3" id="KW-0175">Coiled coil</keyword>
<dbReference type="SMART" id="SM00267">
    <property type="entry name" value="GGDEF"/>
    <property type="match status" value="1"/>
</dbReference>
<name>A0ABT3P5D9_9ALTE</name>
<keyword evidence="4" id="KW-0472">Membrane</keyword>
<dbReference type="Pfam" id="PF07696">
    <property type="entry name" value="7TMR-DISMED2"/>
    <property type="match status" value="1"/>
</dbReference>
<keyword evidence="7" id="KW-1185">Reference proteome</keyword>
<dbReference type="Proteomes" id="UP001142810">
    <property type="component" value="Unassembled WGS sequence"/>
</dbReference>
<feature type="transmembrane region" description="Helical" evidence="4">
    <location>
        <begin position="281"/>
        <end position="300"/>
    </location>
</feature>
<keyword evidence="4" id="KW-1133">Transmembrane helix</keyword>
<evidence type="ECO:0000256" key="2">
    <source>
        <dbReference type="ARBA" id="ARBA00034247"/>
    </source>
</evidence>
<comment type="caution">
    <text evidence="6">The sequence shown here is derived from an EMBL/GenBank/DDBJ whole genome shotgun (WGS) entry which is preliminary data.</text>
</comment>
<dbReference type="PANTHER" id="PTHR45138">
    <property type="entry name" value="REGULATORY COMPONENTS OF SENSORY TRANSDUCTION SYSTEM"/>
    <property type="match status" value="1"/>
</dbReference>
<dbReference type="CDD" id="cd01949">
    <property type="entry name" value="GGDEF"/>
    <property type="match status" value="1"/>
</dbReference>
<dbReference type="InterPro" id="IPR000160">
    <property type="entry name" value="GGDEF_dom"/>
</dbReference>
<proteinExistence type="predicted"/>
<dbReference type="InterPro" id="IPR050469">
    <property type="entry name" value="Diguanylate_Cyclase"/>
</dbReference>
<dbReference type="InterPro" id="IPR011622">
    <property type="entry name" value="7TMR_DISM_rcpt_extracell_dom2"/>
</dbReference>
<evidence type="ECO:0000256" key="4">
    <source>
        <dbReference type="SAM" id="Phobius"/>
    </source>
</evidence>
<feature type="transmembrane region" description="Helical" evidence="4">
    <location>
        <begin position="334"/>
        <end position="353"/>
    </location>
</feature>
<feature type="transmembrane region" description="Helical" evidence="4">
    <location>
        <begin position="213"/>
        <end position="238"/>
    </location>
</feature>
<evidence type="ECO:0000259" key="5">
    <source>
        <dbReference type="PROSITE" id="PS50887"/>
    </source>
</evidence>
<dbReference type="Pfam" id="PF00990">
    <property type="entry name" value="GGDEF"/>
    <property type="match status" value="1"/>
</dbReference>
<dbReference type="InterPro" id="IPR011623">
    <property type="entry name" value="7TMR_DISM_rcpt_extracell_dom1"/>
</dbReference>
<evidence type="ECO:0000256" key="1">
    <source>
        <dbReference type="ARBA" id="ARBA00012528"/>
    </source>
</evidence>
<evidence type="ECO:0000313" key="7">
    <source>
        <dbReference type="Proteomes" id="UP001142810"/>
    </source>
</evidence>
<dbReference type="GO" id="GO:0052621">
    <property type="term" value="F:diguanylate cyclase activity"/>
    <property type="evidence" value="ECO:0007669"/>
    <property type="project" value="UniProtKB-EC"/>
</dbReference>
<keyword evidence="4" id="KW-0812">Transmembrane</keyword>
<keyword evidence="6" id="KW-0548">Nucleotidyltransferase</keyword>
<comment type="catalytic activity">
    <reaction evidence="2">
        <text>2 GTP = 3',3'-c-di-GMP + 2 diphosphate</text>
        <dbReference type="Rhea" id="RHEA:24898"/>
        <dbReference type="ChEBI" id="CHEBI:33019"/>
        <dbReference type="ChEBI" id="CHEBI:37565"/>
        <dbReference type="ChEBI" id="CHEBI:58805"/>
        <dbReference type="EC" id="2.7.7.65"/>
    </reaction>
</comment>
<dbReference type="Gene3D" id="2.60.40.2380">
    <property type="match status" value="1"/>
</dbReference>
<dbReference type="PANTHER" id="PTHR45138:SF9">
    <property type="entry name" value="DIGUANYLATE CYCLASE DGCM-RELATED"/>
    <property type="match status" value="1"/>
</dbReference>